<accession>A0A6P0U9T8</accession>
<dbReference type="Proteomes" id="UP000468443">
    <property type="component" value="Unassembled WGS sequence"/>
</dbReference>
<dbReference type="RefSeq" id="WP_163692084.1">
    <property type="nucleotide sequence ID" value="NZ_FXTW01000001.1"/>
</dbReference>
<dbReference type="EMBL" id="JAABOP010000001">
    <property type="protein sequence ID" value="NER10061.1"/>
    <property type="molecule type" value="Genomic_DNA"/>
</dbReference>
<evidence type="ECO:0000313" key="2">
    <source>
        <dbReference type="Proteomes" id="UP000468443"/>
    </source>
</evidence>
<proteinExistence type="predicted"/>
<evidence type="ECO:0000313" key="1">
    <source>
        <dbReference type="EMBL" id="NER10061.1"/>
    </source>
</evidence>
<reference evidence="1 2" key="1">
    <citation type="submission" date="2020-01" db="EMBL/GenBank/DDBJ databases">
        <title>Muriicola jejuensis KCTC 22299.</title>
        <authorList>
            <person name="Wang G."/>
        </authorList>
    </citation>
    <scope>NUCLEOTIDE SEQUENCE [LARGE SCALE GENOMIC DNA]</scope>
    <source>
        <strain evidence="1 2">KCTC 22299</strain>
    </source>
</reference>
<dbReference type="AlphaFoldDB" id="A0A6P0U9T8"/>
<protein>
    <submittedName>
        <fullName evidence="1">Uncharacterized protein</fullName>
    </submittedName>
</protein>
<keyword evidence="2" id="KW-1185">Reference proteome</keyword>
<name>A0A6P0U9T8_9FLAO</name>
<gene>
    <name evidence="1" type="ORF">GWK09_06010</name>
</gene>
<organism evidence="1 2">
    <name type="scientific">Muriicola jejuensis</name>
    <dbReference type="NCBI Taxonomy" id="504488"/>
    <lineage>
        <taxon>Bacteria</taxon>
        <taxon>Pseudomonadati</taxon>
        <taxon>Bacteroidota</taxon>
        <taxon>Flavobacteriia</taxon>
        <taxon>Flavobacteriales</taxon>
        <taxon>Flavobacteriaceae</taxon>
        <taxon>Muriicola</taxon>
    </lineage>
</organism>
<sequence length="340" mass="40139">MLIPTLYQHAQEDSSNSSAEALPELFRKDAPLKVRLQYSNKSLKRDTNDSTYLQSMIWFSDGELWDSLPADLRARGNFRRKTCYFAPLKIRIKRSKSSSTPFQGSEKLKMVLPCQLDRNTGDYVLREYLAYKIFERLAPFHFKTRLAEVTLIEDKGRREVTHEFYGFLIEDMDHLCKRYEGQEVKRLIHPLQQDDLASAQNDLFEFMIANTDFSTTQQHNQKLLFVKKRIIPLPYDFDMSGLVNAPYAAVTNIQNLEGSITQVTDRIYKGYERDTALLQNVRRDFLQKRPEILSELEALETYFQDPLQYREAYEFLESFFSILEDEKKFERQVLNRLRSR</sequence>
<comment type="caution">
    <text evidence="1">The sequence shown here is derived from an EMBL/GenBank/DDBJ whole genome shotgun (WGS) entry which is preliminary data.</text>
</comment>